<organism evidence="1 2">
    <name type="scientific">Christiangramia sabulilitoris</name>
    <dbReference type="NCBI Taxonomy" id="2583991"/>
    <lineage>
        <taxon>Bacteria</taxon>
        <taxon>Pseudomonadati</taxon>
        <taxon>Bacteroidota</taxon>
        <taxon>Flavobacteriia</taxon>
        <taxon>Flavobacteriales</taxon>
        <taxon>Flavobacteriaceae</taxon>
        <taxon>Christiangramia</taxon>
    </lineage>
</organism>
<accession>A0A550I053</accession>
<name>A0A550I053_9FLAO</name>
<sequence>MKAKNFIPLIFSLIFLSAFSYGQKKIDLVLIVETDIITQDNISETCRFEDQAEGTSIIDYTTLVDLGDEIKWKAEEAADNSGKVKLEKFKHESGLKFFNKDSIPVTFGRIKGTIVQGVPNEVEKYMLVIKVRKSGGDWTEYFIDPKLKMN</sequence>
<proteinExistence type="predicted"/>
<evidence type="ECO:0000313" key="1">
    <source>
        <dbReference type="EMBL" id="TRO64367.1"/>
    </source>
</evidence>
<dbReference type="AlphaFoldDB" id="A0A550I053"/>
<dbReference type="Proteomes" id="UP000315131">
    <property type="component" value="Unassembled WGS sequence"/>
</dbReference>
<keyword evidence="2" id="KW-1185">Reference proteome</keyword>
<evidence type="ECO:0000313" key="2">
    <source>
        <dbReference type="Proteomes" id="UP000315131"/>
    </source>
</evidence>
<dbReference type="OrthoDB" id="1354291at2"/>
<reference evidence="1 2" key="1">
    <citation type="submission" date="2019-06" db="EMBL/GenBank/DDBJ databases">
        <title>Gramella sabulilitoris sp. nov., isolated from a marine sand.</title>
        <authorList>
            <person name="Yoon J.-H."/>
        </authorList>
    </citation>
    <scope>NUCLEOTIDE SEQUENCE [LARGE SCALE GENOMIC DNA]</scope>
    <source>
        <strain evidence="1 2">HSMS-1</strain>
    </source>
</reference>
<comment type="caution">
    <text evidence="1">The sequence shown here is derived from an EMBL/GenBank/DDBJ whole genome shotgun (WGS) entry which is preliminary data.</text>
</comment>
<protein>
    <submittedName>
        <fullName evidence="1">Uncharacterized protein</fullName>
    </submittedName>
</protein>
<gene>
    <name evidence="1" type="ORF">FGM01_12820</name>
</gene>
<dbReference type="RefSeq" id="WP_143411562.1">
    <property type="nucleotide sequence ID" value="NZ_VHSF01000003.1"/>
</dbReference>
<dbReference type="EMBL" id="VHSF01000003">
    <property type="protein sequence ID" value="TRO64367.1"/>
    <property type="molecule type" value="Genomic_DNA"/>
</dbReference>